<dbReference type="PROSITE" id="PS00039">
    <property type="entry name" value="DEAD_ATP_HELICASE"/>
    <property type="match status" value="1"/>
</dbReference>
<feature type="domain" description="Helicase ATP-binding" evidence="8">
    <location>
        <begin position="59"/>
        <end position="230"/>
    </location>
</feature>
<evidence type="ECO:0000256" key="3">
    <source>
        <dbReference type="ARBA" id="ARBA00022801"/>
    </source>
</evidence>
<dbReference type="SMART" id="SM00487">
    <property type="entry name" value="DEXDc"/>
    <property type="match status" value="1"/>
</dbReference>
<gene>
    <name evidence="12" type="primary">LOC109487991</name>
</gene>
<feature type="region of interest" description="Disordered" evidence="7">
    <location>
        <begin position="434"/>
        <end position="454"/>
    </location>
</feature>
<reference evidence="12" key="1">
    <citation type="submission" date="2025-08" db="UniProtKB">
        <authorList>
            <consortium name="RefSeq"/>
        </authorList>
    </citation>
    <scope>IDENTIFICATION</scope>
    <source>
        <tissue evidence="12">Gonad</tissue>
    </source>
</reference>
<dbReference type="KEGG" id="bbel:109487991"/>
<dbReference type="InterPro" id="IPR014001">
    <property type="entry name" value="Helicase_ATP-bd"/>
</dbReference>
<feature type="region of interest" description="Disordered" evidence="7">
    <location>
        <begin position="781"/>
        <end position="905"/>
    </location>
</feature>
<feature type="short sequence motif" description="Q motif" evidence="6">
    <location>
        <begin position="28"/>
        <end position="56"/>
    </location>
</feature>
<evidence type="ECO:0000259" key="10">
    <source>
        <dbReference type="PROSITE" id="PS51195"/>
    </source>
</evidence>
<protein>
    <recommendedName>
        <fullName evidence="1">RNA helicase</fullName>
        <ecNumber evidence="1">3.6.4.13</ecNumber>
    </recommendedName>
</protein>
<organism evidence="11 12">
    <name type="scientific">Branchiostoma belcheri</name>
    <name type="common">Amphioxus</name>
    <dbReference type="NCBI Taxonomy" id="7741"/>
    <lineage>
        <taxon>Eukaryota</taxon>
        <taxon>Metazoa</taxon>
        <taxon>Chordata</taxon>
        <taxon>Cephalochordata</taxon>
        <taxon>Leptocardii</taxon>
        <taxon>Amphioxiformes</taxon>
        <taxon>Branchiostomatidae</taxon>
        <taxon>Branchiostoma</taxon>
    </lineage>
</organism>
<sequence>MASQSVWKPAHKLREGRRTADVLNTEGADFASLLLTEPVQRGLTLAGFERPSPIQLKAIPLGRCGLDLIVQAKSGTGKTCVFAVIALESLVLETYSTQVLVLAPTREIAVQIHDVLESIGQAMVGLKCHVFIGGLPVHEDKQKLRKCHIAIGSPGRIKQLIELGVLKTSSIRLFVLDEADKLLETGSFQEQINWIYSSLPDNKQMVALSATYPESLAQHLQVYMRDPTFVRLDVQDLSLKGIKQFYSVMPQMSSMSKAFQAKTDQLIKLLSRVPFHQCLVFSNDQGRAQRLSEDLNSKGWPTAYISGSQEQTQRLNAMSQLRNFQCRVLVSTDLTARGIDADKVNLVVNLDVPQDWETYMHRIGRAGRFGTQGAAVTLVYSGKEEGRLENITQHCRLSLQPLPNPIPSTLITSKDVTSQEVMSSGDLVTVTTLSTTQKYPEEQESLEPPGDSCKMVHGICPHTAASGRAGPKSLNTTNTNGAGDGNSLIRQKACCQSQQSQSEQCLNDQSEQSFNNQSEETFSNQSELSFKNQSEETIINQSEKVLNNHSENPLNNQSEHERCSQLHQQPKNSYNSRVSTGSRSTLSVSLSDSCSQGSYSLDEEADSNSCDKSMHEVFLHQSEMEKESTVNLEGDFERKLPVREVRIPSLASFKGQQKVRLTFQQAAEDLEHFLTHGTEKYGAHNVQQFIVKQTMKEARKDSERTIQDGDVSCSPEVRETVPKREKRKPIGSGRLQLADELSNMSDHIEDILNSYGEGASVKAHLDNPQYNEENLKHLVAKNQDSRMSTEIDTAEKTWSTWSKQGARPKGSKVSKENSSELNGFNDDGIQKLHRTDREDNDCPWEEQEEEEFIDSEGDGGSDEEWEESEGEETDDEWEEEEDESDSTETGEEYSEEDYDSYINQPRSFYSNNHENYYYQPDNTYPQYTDHAPPPYYEGYPWYGENTTTGECSEQYTSAPYWSVPGRTAIGETWCCCGRRDCVRNRWLSTWARAYSSQCLYMAAMLGNRDLR</sequence>
<dbReference type="GO" id="GO:0016787">
    <property type="term" value="F:hydrolase activity"/>
    <property type="evidence" value="ECO:0007669"/>
    <property type="project" value="UniProtKB-KW"/>
</dbReference>
<dbReference type="Gene3D" id="3.40.50.300">
    <property type="entry name" value="P-loop containing nucleotide triphosphate hydrolases"/>
    <property type="match status" value="2"/>
</dbReference>
<dbReference type="RefSeq" id="XP_019647692.1">
    <property type="nucleotide sequence ID" value="XM_019792133.1"/>
</dbReference>
<dbReference type="OrthoDB" id="434041at2759"/>
<evidence type="ECO:0000259" key="8">
    <source>
        <dbReference type="PROSITE" id="PS51192"/>
    </source>
</evidence>
<dbReference type="Proteomes" id="UP000515135">
    <property type="component" value="Unplaced"/>
</dbReference>
<evidence type="ECO:0000256" key="7">
    <source>
        <dbReference type="SAM" id="MobiDB-lite"/>
    </source>
</evidence>
<dbReference type="AlphaFoldDB" id="A0A6P5AXB6"/>
<feature type="domain" description="Helicase C-terminal" evidence="9">
    <location>
        <begin position="265"/>
        <end position="410"/>
    </location>
</feature>
<dbReference type="PROSITE" id="PS51194">
    <property type="entry name" value="HELICASE_CTER"/>
    <property type="match status" value="1"/>
</dbReference>
<feature type="domain" description="DEAD-box RNA helicase Q" evidence="10">
    <location>
        <begin position="28"/>
        <end position="56"/>
    </location>
</feature>
<dbReference type="CDD" id="cd17943">
    <property type="entry name" value="DEADc_DDX20"/>
    <property type="match status" value="1"/>
</dbReference>
<evidence type="ECO:0000256" key="2">
    <source>
        <dbReference type="ARBA" id="ARBA00022741"/>
    </source>
</evidence>
<dbReference type="EC" id="3.6.4.13" evidence="1"/>
<feature type="compositionally biased region" description="Polar residues" evidence="7">
    <location>
        <begin position="548"/>
        <end position="557"/>
    </location>
</feature>
<dbReference type="GO" id="GO:0005524">
    <property type="term" value="F:ATP binding"/>
    <property type="evidence" value="ECO:0007669"/>
    <property type="project" value="UniProtKB-KW"/>
</dbReference>
<dbReference type="SUPFAM" id="SSF52540">
    <property type="entry name" value="P-loop containing nucleoside triphosphate hydrolases"/>
    <property type="match status" value="1"/>
</dbReference>
<keyword evidence="2" id="KW-0547">Nucleotide-binding</keyword>
<feature type="region of interest" description="Disordered" evidence="7">
    <location>
        <begin position="464"/>
        <end position="483"/>
    </location>
</feature>
<dbReference type="InterPro" id="IPR011545">
    <property type="entry name" value="DEAD/DEAH_box_helicase_dom"/>
</dbReference>
<feature type="compositionally biased region" description="Basic and acidic residues" evidence="7">
    <location>
        <begin position="783"/>
        <end position="795"/>
    </location>
</feature>
<dbReference type="Pfam" id="PF00270">
    <property type="entry name" value="DEAD"/>
    <property type="match status" value="1"/>
</dbReference>
<dbReference type="InterPro" id="IPR014014">
    <property type="entry name" value="RNA_helicase_DEAD_Q_motif"/>
</dbReference>
<dbReference type="PROSITE" id="PS51192">
    <property type="entry name" value="HELICASE_ATP_BIND_1"/>
    <property type="match status" value="1"/>
</dbReference>
<dbReference type="PANTHER" id="PTHR47958">
    <property type="entry name" value="ATP-DEPENDENT RNA HELICASE DBP3"/>
    <property type="match status" value="1"/>
</dbReference>
<dbReference type="CDD" id="cd18787">
    <property type="entry name" value="SF2_C_DEAD"/>
    <property type="match status" value="1"/>
</dbReference>
<name>A0A6P5AXB6_BRABE</name>
<dbReference type="InterPro" id="IPR001650">
    <property type="entry name" value="Helicase_C-like"/>
</dbReference>
<dbReference type="GO" id="GO:0003676">
    <property type="term" value="F:nucleic acid binding"/>
    <property type="evidence" value="ECO:0007669"/>
    <property type="project" value="InterPro"/>
</dbReference>
<keyword evidence="5" id="KW-0067">ATP-binding</keyword>
<evidence type="ECO:0000256" key="5">
    <source>
        <dbReference type="ARBA" id="ARBA00022840"/>
    </source>
</evidence>
<feature type="compositionally biased region" description="Polar residues" evidence="7">
    <location>
        <begin position="565"/>
        <end position="575"/>
    </location>
</feature>
<dbReference type="GeneID" id="109487991"/>
<evidence type="ECO:0000313" key="11">
    <source>
        <dbReference type="Proteomes" id="UP000515135"/>
    </source>
</evidence>
<evidence type="ECO:0000256" key="6">
    <source>
        <dbReference type="PROSITE-ProRule" id="PRU00552"/>
    </source>
</evidence>
<feature type="compositionally biased region" description="Acidic residues" evidence="7">
    <location>
        <begin position="838"/>
        <end position="899"/>
    </location>
</feature>
<accession>A0A6P5AXB6</accession>
<evidence type="ECO:0000256" key="4">
    <source>
        <dbReference type="ARBA" id="ARBA00022806"/>
    </source>
</evidence>
<dbReference type="Pfam" id="PF00271">
    <property type="entry name" value="Helicase_C"/>
    <property type="match status" value="1"/>
</dbReference>
<keyword evidence="3" id="KW-0378">Hydrolase</keyword>
<evidence type="ECO:0000313" key="12">
    <source>
        <dbReference type="RefSeq" id="XP_019647692.1"/>
    </source>
</evidence>
<dbReference type="PROSITE" id="PS51195">
    <property type="entry name" value="Q_MOTIF"/>
    <property type="match status" value="1"/>
</dbReference>
<keyword evidence="4 12" id="KW-0347">Helicase</keyword>
<feature type="region of interest" description="Disordered" evidence="7">
    <location>
        <begin position="506"/>
        <end position="531"/>
    </location>
</feature>
<evidence type="ECO:0000256" key="1">
    <source>
        <dbReference type="ARBA" id="ARBA00012552"/>
    </source>
</evidence>
<dbReference type="GO" id="GO:0003724">
    <property type="term" value="F:RNA helicase activity"/>
    <property type="evidence" value="ECO:0007669"/>
    <property type="project" value="UniProtKB-EC"/>
</dbReference>
<dbReference type="InterPro" id="IPR000629">
    <property type="entry name" value="RNA-helicase_DEAD-box_CS"/>
</dbReference>
<dbReference type="SMART" id="SM00490">
    <property type="entry name" value="HELICc"/>
    <property type="match status" value="1"/>
</dbReference>
<evidence type="ECO:0000259" key="9">
    <source>
        <dbReference type="PROSITE" id="PS51194"/>
    </source>
</evidence>
<dbReference type="InterPro" id="IPR027417">
    <property type="entry name" value="P-loop_NTPase"/>
</dbReference>
<feature type="region of interest" description="Disordered" evidence="7">
    <location>
        <begin position="548"/>
        <end position="582"/>
    </location>
</feature>
<proteinExistence type="predicted"/>
<keyword evidence="11" id="KW-1185">Reference proteome</keyword>
<feature type="compositionally biased region" description="Basic and acidic residues" evidence="7">
    <location>
        <begin position="828"/>
        <end position="837"/>
    </location>
</feature>